<comment type="caution">
    <text evidence="6">The sequence shown here is derived from an EMBL/GenBank/DDBJ whole genome shotgun (WGS) entry which is preliminary data.</text>
</comment>
<dbReference type="PANTHER" id="PTHR42852:SF6">
    <property type="entry name" value="THIOL:DISULFIDE INTERCHANGE PROTEIN DSBE"/>
    <property type="match status" value="1"/>
</dbReference>
<sequence>MKKLLSLMVILSIFGCKTEPKDYVSLSGKIANKNSDSLTIRSRSYSKTIPLSEDGSFSDTLKTETGMYNLYDGKEITSVFLKNGFDINLTFDAAEFDETISYSGNGAEHSNYLAKSNLLHEKLLNPSAFDNLDMEGLKTKLSSIENELTTFYNSNPKIDTSITNSFKNQLKPMLRSYERYFSQSIGLKSVLPKGSPSPSFTNYENYKGGKTSLSDLKGKYVYIDIWATWCGPCKAEIPSLKKLEKEYHDKNIQFVSLSVDDGRGYRGKTKEESSKLAKEGWKNMIAEKELGGIQIIAPKGWQSQFIQEYKINGIPRFILLDPNGSIVSPDAPRPSNPKLRDVFKSLNI</sequence>
<evidence type="ECO:0000259" key="5">
    <source>
        <dbReference type="PROSITE" id="PS51352"/>
    </source>
</evidence>
<reference evidence="6 7" key="1">
    <citation type="submission" date="2019-02" db="EMBL/GenBank/DDBJ databases">
        <title>Hyunsoonleella sp., isolated from marine sediment.</title>
        <authorList>
            <person name="Liu B.-T."/>
        </authorList>
    </citation>
    <scope>NUCLEOTIDE SEQUENCE [LARGE SCALE GENOMIC DNA]</scope>
    <source>
        <strain evidence="6 7">T58</strain>
    </source>
</reference>
<evidence type="ECO:0000256" key="4">
    <source>
        <dbReference type="ARBA" id="ARBA00023284"/>
    </source>
</evidence>
<dbReference type="GO" id="GO:0017004">
    <property type="term" value="P:cytochrome complex assembly"/>
    <property type="evidence" value="ECO:0007669"/>
    <property type="project" value="UniProtKB-KW"/>
</dbReference>
<dbReference type="Proteomes" id="UP000291142">
    <property type="component" value="Unassembled WGS sequence"/>
</dbReference>
<keyword evidence="4" id="KW-0676">Redox-active center</keyword>
<keyword evidence="7" id="KW-1185">Reference proteome</keyword>
<dbReference type="Pfam" id="PF08534">
    <property type="entry name" value="Redoxin"/>
    <property type="match status" value="1"/>
</dbReference>
<dbReference type="GO" id="GO:0016491">
    <property type="term" value="F:oxidoreductase activity"/>
    <property type="evidence" value="ECO:0007669"/>
    <property type="project" value="InterPro"/>
</dbReference>
<accession>A0A4Q9FHZ6</accession>
<dbReference type="OrthoDB" id="743079at2"/>
<dbReference type="InterPro" id="IPR013766">
    <property type="entry name" value="Thioredoxin_domain"/>
</dbReference>
<dbReference type="SUPFAM" id="SSF52833">
    <property type="entry name" value="Thioredoxin-like"/>
    <property type="match status" value="1"/>
</dbReference>
<evidence type="ECO:0000256" key="3">
    <source>
        <dbReference type="ARBA" id="ARBA00023157"/>
    </source>
</evidence>
<proteinExistence type="predicted"/>
<dbReference type="EMBL" id="SIRT01000001">
    <property type="protein sequence ID" value="TBN06591.1"/>
    <property type="molecule type" value="Genomic_DNA"/>
</dbReference>
<name>A0A4Q9FHZ6_9FLAO</name>
<evidence type="ECO:0000313" key="6">
    <source>
        <dbReference type="EMBL" id="TBN06591.1"/>
    </source>
</evidence>
<dbReference type="CDD" id="cd02966">
    <property type="entry name" value="TlpA_like_family"/>
    <property type="match status" value="1"/>
</dbReference>
<evidence type="ECO:0000256" key="2">
    <source>
        <dbReference type="ARBA" id="ARBA00022748"/>
    </source>
</evidence>
<dbReference type="InterPro" id="IPR013740">
    <property type="entry name" value="Redoxin"/>
</dbReference>
<organism evidence="6 7">
    <name type="scientific">Hyunsoonleella flava</name>
    <dbReference type="NCBI Taxonomy" id="2527939"/>
    <lineage>
        <taxon>Bacteria</taxon>
        <taxon>Pseudomonadati</taxon>
        <taxon>Bacteroidota</taxon>
        <taxon>Flavobacteriia</taxon>
        <taxon>Flavobacteriales</taxon>
        <taxon>Flavobacteriaceae</taxon>
    </lineage>
</organism>
<gene>
    <name evidence="6" type="ORF">EYD45_01520</name>
</gene>
<comment type="subcellular location">
    <subcellularLocation>
        <location evidence="1">Cell envelope</location>
    </subcellularLocation>
</comment>
<evidence type="ECO:0000256" key="1">
    <source>
        <dbReference type="ARBA" id="ARBA00004196"/>
    </source>
</evidence>
<dbReference type="PROSITE" id="PS51352">
    <property type="entry name" value="THIOREDOXIN_2"/>
    <property type="match status" value="1"/>
</dbReference>
<dbReference type="PROSITE" id="PS51257">
    <property type="entry name" value="PROKAR_LIPOPROTEIN"/>
    <property type="match status" value="1"/>
</dbReference>
<dbReference type="RefSeq" id="WP_130962578.1">
    <property type="nucleotide sequence ID" value="NZ_SIRT01000001.1"/>
</dbReference>
<dbReference type="GO" id="GO:0030313">
    <property type="term" value="C:cell envelope"/>
    <property type="evidence" value="ECO:0007669"/>
    <property type="project" value="UniProtKB-SubCell"/>
</dbReference>
<dbReference type="PANTHER" id="PTHR42852">
    <property type="entry name" value="THIOL:DISULFIDE INTERCHANGE PROTEIN DSBE"/>
    <property type="match status" value="1"/>
</dbReference>
<keyword evidence="3" id="KW-1015">Disulfide bond</keyword>
<dbReference type="InterPro" id="IPR050553">
    <property type="entry name" value="Thioredoxin_ResA/DsbE_sf"/>
</dbReference>
<dbReference type="InterPro" id="IPR036249">
    <property type="entry name" value="Thioredoxin-like_sf"/>
</dbReference>
<feature type="domain" description="Thioredoxin" evidence="5">
    <location>
        <begin position="191"/>
        <end position="348"/>
    </location>
</feature>
<evidence type="ECO:0000313" key="7">
    <source>
        <dbReference type="Proteomes" id="UP000291142"/>
    </source>
</evidence>
<dbReference type="Gene3D" id="3.40.30.10">
    <property type="entry name" value="Glutaredoxin"/>
    <property type="match status" value="1"/>
</dbReference>
<protein>
    <submittedName>
        <fullName evidence="6">TlpA family protein disulfide reductase</fullName>
    </submittedName>
</protein>
<dbReference type="AlphaFoldDB" id="A0A4Q9FHZ6"/>
<keyword evidence="2" id="KW-0201">Cytochrome c-type biogenesis</keyword>